<dbReference type="OrthoDB" id="9767470at2"/>
<evidence type="ECO:0000256" key="1">
    <source>
        <dbReference type="SAM" id="Phobius"/>
    </source>
</evidence>
<dbReference type="EMBL" id="UZWE01000036">
    <property type="protein sequence ID" value="VDS09523.1"/>
    <property type="molecule type" value="Genomic_DNA"/>
</dbReference>
<evidence type="ECO:0008006" key="4">
    <source>
        <dbReference type="Google" id="ProtNLM"/>
    </source>
</evidence>
<dbReference type="InterPro" id="IPR021830">
    <property type="entry name" value="DUF3422"/>
</dbReference>
<organism evidence="2 3">
    <name type="scientific">Paracoccus haematequi</name>
    <dbReference type="NCBI Taxonomy" id="2491866"/>
    <lineage>
        <taxon>Bacteria</taxon>
        <taxon>Pseudomonadati</taxon>
        <taxon>Pseudomonadota</taxon>
        <taxon>Alphaproteobacteria</taxon>
        <taxon>Rhodobacterales</taxon>
        <taxon>Paracoccaceae</taxon>
        <taxon>Paracoccus</taxon>
    </lineage>
</organism>
<evidence type="ECO:0000313" key="2">
    <source>
        <dbReference type="EMBL" id="VDS09523.1"/>
    </source>
</evidence>
<dbReference type="Pfam" id="PF11902">
    <property type="entry name" value="DUF3422"/>
    <property type="match status" value="1"/>
</dbReference>
<keyword evidence="1" id="KW-0812">Transmembrane</keyword>
<keyword evidence="1" id="KW-0472">Membrane</keyword>
<feature type="transmembrane region" description="Helical" evidence="1">
    <location>
        <begin position="375"/>
        <end position="394"/>
    </location>
</feature>
<reference evidence="2 3" key="1">
    <citation type="submission" date="2018-12" db="EMBL/GenBank/DDBJ databases">
        <authorList>
            <person name="Criscuolo A."/>
        </authorList>
    </citation>
    <scope>NUCLEOTIDE SEQUENCE [LARGE SCALE GENOMIC DNA]</scope>
    <source>
        <strain evidence="2">ACIP1116241</strain>
    </source>
</reference>
<protein>
    <recommendedName>
        <fullName evidence="4">DUF3422 domain-containing protein</fullName>
    </recommendedName>
</protein>
<keyword evidence="1" id="KW-1133">Transmembrane helix</keyword>
<dbReference type="AlphaFoldDB" id="A0A3S4CKC6"/>
<dbReference type="Proteomes" id="UP000270743">
    <property type="component" value="Unassembled WGS sequence"/>
</dbReference>
<gene>
    <name evidence="2" type="ORF">PARHAE_02726</name>
</gene>
<accession>A0A3S4CKC6</accession>
<sequence>MGTGVGTDIEHPLRYDLVNELHARPSPRLTAPATCAFVAFKEPRDAANRDRRLDLAHLTALTARHGGPRPDPEDSHYQGRLGRHDLKWESHTEFVTYMATTPGLPIRPFDPSAGAIFPAAWQADAPGRRIAAVLVQVDILPENPAEALTRIETWFAKDSLTAVWVLEEAAMIAGDFRIDPDGWMRFAVFVRPEVGPGRIGRIVHRLVELETYRAMSMLGLGRSRSLSRRLNELEPRLSAIVDGMHDDARPAEAVLHELLGVSAELEGQAVQHFFRFGATKAYEAIVMDRVTALRETRFLDRQMLTEFMRRRYRPAMRTVASAEDRLRAMIERTRRAADLLRTRVDVERSAQNQALLERMDRRADLQLRLQHTVEGLSVVAISYYAVGLLSYALYPVASALHVDKAYLIAALTPAAVLVVWWAMRQVRRSLHKHGPAHDL</sequence>
<name>A0A3S4CKC6_9RHOB</name>
<proteinExistence type="predicted"/>
<feature type="transmembrane region" description="Helical" evidence="1">
    <location>
        <begin position="406"/>
        <end position="423"/>
    </location>
</feature>
<keyword evidence="3" id="KW-1185">Reference proteome</keyword>
<evidence type="ECO:0000313" key="3">
    <source>
        <dbReference type="Proteomes" id="UP000270743"/>
    </source>
</evidence>